<evidence type="ECO:0000256" key="2">
    <source>
        <dbReference type="ARBA" id="ARBA00023125"/>
    </source>
</evidence>
<reference evidence="6 7" key="1">
    <citation type="submission" date="2018-10" db="EMBL/GenBank/DDBJ databases">
        <title>Genomic Encyclopedia of Archaeal and Bacterial Type Strains, Phase II (KMG-II): from individual species to whole genera.</title>
        <authorList>
            <person name="Goeker M."/>
        </authorList>
    </citation>
    <scope>NUCLEOTIDE SEQUENCE [LARGE SCALE GENOMIC DNA]</scope>
    <source>
        <strain evidence="6 7">DSM 14954</strain>
    </source>
</reference>
<dbReference type="SUPFAM" id="SSF46689">
    <property type="entry name" value="Homeodomain-like"/>
    <property type="match status" value="1"/>
</dbReference>
<evidence type="ECO:0000313" key="6">
    <source>
        <dbReference type="EMBL" id="RKQ86181.1"/>
    </source>
</evidence>
<dbReference type="PANTHER" id="PTHR30055">
    <property type="entry name" value="HTH-TYPE TRANSCRIPTIONAL REGULATOR RUTR"/>
    <property type="match status" value="1"/>
</dbReference>
<keyword evidence="2 4" id="KW-0238">DNA-binding</keyword>
<proteinExistence type="predicted"/>
<dbReference type="AlphaFoldDB" id="A0A660KWS7"/>
<feature type="DNA-binding region" description="H-T-H motif" evidence="4">
    <location>
        <begin position="33"/>
        <end position="52"/>
    </location>
</feature>
<organism evidence="6 7">
    <name type="scientific">Solirubrobacter pauli</name>
    <dbReference type="NCBI Taxonomy" id="166793"/>
    <lineage>
        <taxon>Bacteria</taxon>
        <taxon>Bacillati</taxon>
        <taxon>Actinomycetota</taxon>
        <taxon>Thermoleophilia</taxon>
        <taxon>Solirubrobacterales</taxon>
        <taxon>Solirubrobacteraceae</taxon>
        <taxon>Solirubrobacter</taxon>
    </lineage>
</organism>
<evidence type="ECO:0000259" key="5">
    <source>
        <dbReference type="PROSITE" id="PS50977"/>
    </source>
</evidence>
<dbReference type="RefSeq" id="WP_170179277.1">
    <property type="nucleotide sequence ID" value="NZ_RBIL01000002.1"/>
</dbReference>
<dbReference type="InterPro" id="IPR009057">
    <property type="entry name" value="Homeodomain-like_sf"/>
</dbReference>
<dbReference type="Proteomes" id="UP000278962">
    <property type="component" value="Unassembled WGS sequence"/>
</dbReference>
<dbReference type="PRINTS" id="PR00455">
    <property type="entry name" value="HTHTETR"/>
</dbReference>
<comment type="caution">
    <text evidence="6">The sequence shown here is derived from an EMBL/GenBank/DDBJ whole genome shotgun (WGS) entry which is preliminary data.</text>
</comment>
<keyword evidence="1" id="KW-0805">Transcription regulation</keyword>
<protein>
    <submittedName>
        <fullName evidence="6">TetR family transcriptional regulator</fullName>
    </submittedName>
</protein>
<dbReference type="EMBL" id="RBIL01000002">
    <property type="protein sequence ID" value="RKQ86181.1"/>
    <property type="molecule type" value="Genomic_DNA"/>
</dbReference>
<dbReference type="GO" id="GO:0000976">
    <property type="term" value="F:transcription cis-regulatory region binding"/>
    <property type="evidence" value="ECO:0007669"/>
    <property type="project" value="TreeGrafter"/>
</dbReference>
<sequence length="187" mass="20027">MESLRERKKAATRQAISDVATRLFERHGFEAVTLAQVAAAANVAPKTIWNYFGSKEELFFDAEPAVLERLVAAVAAGESLRPLLDRPVLAGPCTWADLDGPLLEGIRGFLACERASPTLRARRTTLTHGWGKPLGAAAGGQVRGALLAAVILLRHETVAEAVLEELPAEAVRRRVSAVLDDALDVIG</sequence>
<name>A0A660KWS7_9ACTN</name>
<keyword evidence="7" id="KW-1185">Reference proteome</keyword>
<dbReference type="PROSITE" id="PS50977">
    <property type="entry name" value="HTH_TETR_2"/>
    <property type="match status" value="1"/>
</dbReference>
<dbReference type="GO" id="GO:0003700">
    <property type="term" value="F:DNA-binding transcription factor activity"/>
    <property type="evidence" value="ECO:0007669"/>
    <property type="project" value="TreeGrafter"/>
</dbReference>
<dbReference type="InterPro" id="IPR001647">
    <property type="entry name" value="HTH_TetR"/>
</dbReference>
<evidence type="ECO:0000313" key="7">
    <source>
        <dbReference type="Proteomes" id="UP000278962"/>
    </source>
</evidence>
<feature type="domain" description="HTH tetR-type" evidence="5">
    <location>
        <begin position="10"/>
        <end position="70"/>
    </location>
</feature>
<dbReference type="InterPro" id="IPR050109">
    <property type="entry name" value="HTH-type_TetR-like_transc_reg"/>
</dbReference>
<evidence type="ECO:0000256" key="4">
    <source>
        <dbReference type="PROSITE-ProRule" id="PRU00335"/>
    </source>
</evidence>
<evidence type="ECO:0000256" key="1">
    <source>
        <dbReference type="ARBA" id="ARBA00023015"/>
    </source>
</evidence>
<dbReference type="PANTHER" id="PTHR30055:SF234">
    <property type="entry name" value="HTH-TYPE TRANSCRIPTIONAL REGULATOR BETI"/>
    <property type="match status" value="1"/>
</dbReference>
<accession>A0A660KWS7</accession>
<dbReference type="Pfam" id="PF00440">
    <property type="entry name" value="TetR_N"/>
    <property type="match status" value="1"/>
</dbReference>
<evidence type="ECO:0000256" key="3">
    <source>
        <dbReference type="ARBA" id="ARBA00023163"/>
    </source>
</evidence>
<dbReference type="Gene3D" id="1.10.357.10">
    <property type="entry name" value="Tetracycline Repressor, domain 2"/>
    <property type="match status" value="1"/>
</dbReference>
<keyword evidence="3" id="KW-0804">Transcription</keyword>
<gene>
    <name evidence="6" type="ORF">C8N24_4191</name>
</gene>